<dbReference type="InterPro" id="IPR001895">
    <property type="entry name" value="RASGEF_cat_dom"/>
</dbReference>
<name>A0A2I2GHS2_9EURO</name>
<keyword evidence="3" id="KW-1185">Reference proteome</keyword>
<dbReference type="Proteomes" id="UP000234275">
    <property type="component" value="Unassembled WGS sequence"/>
</dbReference>
<dbReference type="GO" id="GO:0005085">
    <property type="term" value="F:guanyl-nucleotide exchange factor activity"/>
    <property type="evidence" value="ECO:0007669"/>
    <property type="project" value="InterPro"/>
</dbReference>
<feature type="domain" description="Ras-GEF" evidence="1">
    <location>
        <begin position="338"/>
        <end position="452"/>
    </location>
</feature>
<dbReference type="AlphaFoldDB" id="A0A2I2GHS2"/>
<dbReference type="STRING" id="1392250.A0A2I2GHS2"/>
<dbReference type="Gene3D" id="1.10.840.10">
    <property type="entry name" value="Ras guanine-nucleotide exchange factors catalytic domain"/>
    <property type="match status" value="1"/>
</dbReference>
<dbReference type="VEuPathDB" id="FungiDB:P170DRAFT_402603"/>
<sequence>MSRISPHRPGAELAGATLMPDQSSYPSLFRPSAEIPPFSVPYRYWEDDTVLWAFDVQEIKRVIRYGLFQDENLPRRALQSRNAATVDSFLLSLLEPQEKAFILNLAHVQKVEEILHRCKVISPPRASWSWFPTQQDRSLDPNAIAQAIDAESHLHFTRISFEEMVRYSLGYRVSAVEWFFQQHTALYIHLLNYLHEFPDEVKKYIEIEKHLRTRSPFAHRALAQCLITMNQGTNNDIALNTVPAFEFIAGSIQELIKEHPPSLTALLKVLSVLAVRYQRVYIHARDMDWRQPFDINYTFFEDLTEAISAVDFARTLTNADMRTFSVLTERGIADNDDMANLVTKWDDLSIVVWECCTALPQLIGTIQECVQALFLIRNYHSFTAILKGLQKYSIADSTFTTAASSSGTVALNPVLPPDLLYLVDPAQNFLLYRQHFQNAPGIPFLLPHLQEYREIGVPAFQQLFQQMRTAVP</sequence>
<comment type="caution">
    <text evidence="2">The sequence shown here is derived from an EMBL/GenBank/DDBJ whole genome shotgun (WGS) entry which is preliminary data.</text>
</comment>
<dbReference type="GeneID" id="36554130"/>
<dbReference type="SUPFAM" id="SSF48366">
    <property type="entry name" value="Ras GEF"/>
    <property type="match status" value="1"/>
</dbReference>
<dbReference type="InterPro" id="IPR023578">
    <property type="entry name" value="Ras_GEF_dom_sf"/>
</dbReference>
<dbReference type="OrthoDB" id="4312812at2759"/>
<evidence type="ECO:0000259" key="1">
    <source>
        <dbReference type="Pfam" id="PF00617"/>
    </source>
</evidence>
<evidence type="ECO:0000313" key="2">
    <source>
        <dbReference type="EMBL" id="PLB52428.1"/>
    </source>
</evidence>
<dbReference type="GO" id="GO:0007264">
    <property type="term" value="P:small GTPase-mediated signal transduction"/>
    <property type="evidence" value="ECO:0007669"/>
    <property type="project" value="InterPro"/>
</dbReference>
<organism evidence="2 3">
    <name type="scientific">Aspergillus steynii IBT 23096</name>
    <dbReference type="NCBI Taxonomy" id="1392250"/>
    <lineage>
        <taxon>Eukaryota</taxon>
        <taxon>Fungi</taxon>
        <taxon>Dikarya</taxon>
        <taxon>Ascomycota</taxon>
        <taxon>Pezizomycotina</taxon>
        <taxon>Eurotiomycetes</taxon>
        <taxon>Eurotiomycetidae</taxon>
        <taxon>Eurotiales</taxon>
        <taxon>Aspergillaceae</taxon>
        <taxon>Aspergillus</taxon>
        <taxon>Aspergillus subgen. Circumdati</taxon>
    </lineage>
</organism>
<evidence type="ECO:0000313" key="3">
    <source>
        <dbReference type="Proteomes" id="UP000234275"/>
    </source>
</evidence>
<dbReference type="Pfam" id="PF00617">
    <property type="entry name" value="RasGEF"/>
    <property type="match status" value="1"/>
</dbReference>
<proteinExistence type="predicted"/>
<dbReference type="RefSeq" id="XP_024707730.1">
    <property type="nucleotide sequence ID" value="XM_024846431.1"/>
</dbReference>
<accession>A0A2I2GHS2</accession>
<dbReference type="InterPro" id="IPR036964">
    <property type="entry name" value="RASGEF_cat_dom_sf"/>
</dbReference>
<protein>
    <recommendedName>
        <fullName evidence="1">Ras-GEF domain-containing protein</fullName>
    </recommendedName>
</protein>
<gene>
    <name evidence="2" type="ORF">P170DRAFT_402603</name>
</gene>
<reference evidence="2 3" key="1">
    <citation type="submission" date="2016-12" db="EMBL/GenBank/DDBJ databases">
        <title>The genomes of Aspergillus section Nigri reveals drivers in fungal speciation.</title>
        <authorList>
            <consortium name="DOE Joint Genome Institute"/>
            <person name="Vesth T.C."/>
            <person name="Nybo J."/>
            <person name="Theobald S."/>
            <person name="Brandl J."/>
            <person name="Frisvad J.C."/>
            <person name="Nielsen K.F."/>
            <person name="Lyhne E.K."/>
            <person name="Kogle M.E."/>
            <person name="Kuo A."/>
            <person name="Riley R."/>
            <person name="Clum A."/>
            <person name="Nolan M."/>
            <person name="Lipzen A."/>
            <person name="Salamov A."/>
            <person name="Henrissat B."/>
            <person name="Wiebenga A."/>
            <person name="De Vries R.P."/>
            <person name="Grigoriev I.V."/>
            <person name="Mortensen U.H."/>
            <person name="Andersen M.R."/>
            <person name="Baker S.E."/>
        </authorList>
    </citation>
    <scope>NUCLEOTIDE SEQUENCE [LARGE SCALE GENOMIC DNA]</scope>
    <source>
        <strain evidence="2 3">IBT 23096</strain>
    </source>
</reference>
<dbReference type="EMBL" id="MSFO01000002">
    <property type="protein sequence ID" value="PLB52428.1"/>
    <property type="molecule type" value="Genomic_DNA"/>
</dbReference>